<dbReference type="Pfam" id="PF18291">
    <property type="entry name" value="HU-HIG"/>
    <property type="match status" value="1"/>
</dbReference>
<evidence type="ECO:0000256" key="11">
    <source>
        <dbReference type="SAM" id="MobiDB-lite"/>
    </source>
</evidence>
<evidence type="ECO:0000256" key="5">
    <source>
        <dbReference type="ARBA" id="ARBA00022705"/>
    </source>
</evidence>
<evidence type="ECO:0000313" key="14">
    <source>
        <dbReference type="Proteomes" id="UP000095541"/>
    </source>
</evidence>
<evidence type="ECO:0000256" key="2">
    <source>
        <dbReference type="ARBA" id="ARBA00010529"/>
    </source>
</evidence>
<proteinExistence type="inferred from homology"/>
<dbReference type="PANTHER" id="PTHR33175">
    <property type="entry name" value="DNA-BINDING PROTEIN HU"/>
    <property type="match status" value="1"/>
</dbReference>
<dbReference type="InterPro" id="IPR000119">
    <property type="entry name" value="Hist_DNA-bd"/>
</dbReference>
<dbReference type="InterPro" id="IPR005902">
    <property type="entry name" value="HU_DNA-bd_put"/>
</dbReference>
<evidence type="ECO:0000259" key="12">
    <source>
        <dbReference type="Pfam" id="PF18291"/>
    </source>
</evidence>
<feature type="domain" description="HU" evidence="12">
    <location>
        <begin position="1"/>
        <end position="110"/>
    </location>
</feature>
<protein>
    <recommendedName>
        <fullName evidence="4">Viral histone-like protein</fullName>
    </recommendedName>
    <alternativeName>
        <fullName evidence="9">DNA-binding protein pA104R</fullName>
    </alternativeName>
    <alternativeName>
        <fullName evidence="8">pA104R</fullName>
    </alternativeName>
</protein>
<dbReference type="Gene3D" id="4.10.520.10">
    <property type="entry name" value="IHF-like DNA-binding proteins"/>
    <property type="match status" value="1"/>
</dbReference>
<dbReference type="NCBIfam" id="TIGR01201">
    <property type="entry name" value="HU_rel"/>
    <property type="match status" value="1"/>
</dbReference>
<feature type="region of interest" description="Disordered" evidence="11">
    <location>
        <begin position="139"/>
        <end position="164"/>
    </location>
</feature>
<evidence type="ECO:0000256" key="10">
    <source>
        <dbReference type="ARBA" id="ARBA00046140"/>
    </source>
</evidence>
<name>A0A174TBM3_BACT4</name>
<dbReference type="EMBL" id="CZBI01000003">
    <property type="protein sequence ID" value="CUQ04760.1"/>
    <property type="molecule type" value="Genomic_DNA"/>
</dbReference>
<dbReference type="GO" id="GO:0006260">
    <property type="term" value="P:DNA replication"/>
    <property type="evidence" value="ECO:0007669"/>
    <property type="project" value="UniProtKB-KW"/>
</dbReference>
<comment type="subunit">
    <text evidence="3">Homodimer.</text>
</comment>
<keyword evidence="7 13" id="KW-0238">DNA-binding</keyword>
<dbReference type="InterPro" id="IPR010992">
    <property type="entry name" value="IHF-like_DNA-bd_dom_sf"/>
</dbReference>
<evidence type="ECO:0000313" key="13">
    <source>
        <dbReference type="EMBL" id="CUQ04760.1"/>
    </source>
</evidence>
<comment type="similarity">
    <text evidence="2">Belongs to the bacterial histone-like protein family.</text>
</comment>
<gene>
    <name evidence="13" type="ORF">ERS852557_02562</name>
</gene>
<accession>A0A174TBM3</accession>
<keyword evidence="6" id="KW-0426">Late protein</keyword>
<dbReference type="RefSeq" id="WP_055219124.1">
    <property type="nucleotide sequence ID" value="NZ_CZBI01000003.1"/>
</dbReference>
<comment type="subcellular location">
    <subcellularLocation>
        <location evidence="1">Virion</location>
    </subcellularLocation>
</comment>
<dbReference type="GO" id="GO:0005829">
    <property type="term" value="C:cytosol"/>
    <property type="evidence" value="ECO:0007669"/>
    <property type="project" value="TreeGrafter"/>
</dbReference>
<evidence type="ECO:0000256" key="8">
    <source>
        <dbReference type="ARBA" id="ARBA00033120"/>
    </source>
</evidence>
<dbReference type="PANTHER" id="PTHR33175:SF13">
    <property type="entry name" value="HISTONE-LIKE PROTEIN"/>
    <property type="match status" value="1"/>
</dbReference>
<evidence type="ECO:0000256" key="1">
    <source>
        <dbReference type="ARBA" id="ARBA00004328"/>
    </source>
</evidence>
<sequence length="164" mass="17508">MTVLYKPYQSSVVSKSGKKLFYPRVVRTGNVGTSTIAEEIAEYSSLSRGDVKNTIDNLITVLTRHLQSSQTVTLEGLGTFRIVMIAGGRGVETAKEVSASQASLTVRFQPCTTKNLDHSVATRSMVTGVKCMRFDLADATAPGGEVNPDPNPDGGDEEAPDPTV</sequence>
<dbReference type="GO" id="GO:0003677">
    <property type="term" value="F:DNA binding"/>
    <property type="evidence" value="ECO:0007669"/>
    <property type="project" value="UniProtKB-KW"/>
</dbReference>
<dbReference type="GO" id="GO:0030527">
    <property type="term" value="F:structural constituent of chromatin"/>
    <property type="evidence" value="ECO:0007669"/>
    <property type="project" value="InterPro"/>
</dbReference>
<organism evidence="13 14">
    <name type="scientific">Bacteroides thetaiotaomicron</name>
    <dbReference type="NCBI Taxonomy" id="818"/>
    <lineage>
        <taxon>Bacteria</taxon>
        <taxon>Pseudomonadati</taxon>
        <taxon>Bacteroidota</taxon>
        <taxon>Bacteroidia</taxon>
        <taxon>Bacteroidales</taxon>
        <taxon>Bacteroidaceae</taxon>
        <taxon>Bacteroides</taxon>
    </lineage>
</organism>
<reference evidence="13 14" key="1">
    <citation type="submission" date="2015-09" db="EMBL/GenBank/DDBJ databases">
        <authorList>
            <consortium name="Pathogen Informatics"/>
        </authorList>
    </citation>
    <scope>NUCLEOTIDE SEQUENCE [LARGE SCALE GENOMIC DNA]</scope>
    <source>
        <strain evidence="13 14">2789STDY5834945</strain>
    </source>
</reference>
<evidence type="ECO:0000256" key="9">
    <source>
        <dbReference type="ARBA" id="ARBA00033227"/>
    </source>
</evidence>
<comment type="function">
    <text evidence="10">DNA-binding protein that plays a critical role in nucleoid compaction, genome replication and DNA replication and transcription. Binds to both ssDNA and dsDNA with a binding site covering about 15 nucleotides. Displays DNA-supercoiling activity only when associated with the viral DNA topoisomerase 2.</text>
</comment>
<dbReference type="Proteomes" id="UP000095541">
    <property type="component" value="Unassembled WGS sequence"/>
</dbReference>
<evidence type="ECO:0000256" key="4">
    <source>
        <dbReference type="ARBA" id="ARBA00016145"/>
    </source>
</evidence>
<dbReference type="SUPFAM" id="SSF47729">
    <property type="entry name" value="IHF-like DNA-binding proteins"/>
    <property type="match status" value="1"/>
</dbReference>
<evidence type="ECO:0000256" key="6">
    <source>
        <dbReference type="ARBA" id="ARBA00022921"/>
    </source>
</evidence>
<evidence type="ECO:0000256" key="7">
    <source>
        <dbReference type="ARBA" id="ARBA00023125"/>
    </source>
</evidence>
<keyword evidence="5" id="KW-0235">DNA replication</keyword>
<feature type="compositionally biased region" description="Acidic residues" evidence="11">
    <location>
        <begin position="154"/>
        <end position="164"/>
    </location>
</feature>
<dbReference type="InterPro" id="IPR041607">
    <property type="entry name" value="HU-HIG"/>
</dbReference>
<dbReference type="AlphaFoldDB" id="A0A174TBM3"/>
<evidence type="ECO:0000256" key="3">
    <source>
        <dbReference type="ARBA" id="ARBA00011738"/>
    </source>
</evidence>